<gene>
    <name evidence="1" type="ORF">FA95DRAFT_1580111</name>
</gene>
<evidence type="ECO:0000313" key="1">
    <source>
        <dbReference type="EMBL" id="KAI0052237.1"/>
    </source>
</evidence>
<protein>
    <submittedName>
        <fullName evidence="1">Uncharacterized protein</fullName>
    </submittedName>
</protein>
<accession>A0ACB8S7R5</accession>
<dbReference type="Proteomes" id="UP000814033">
    <property type="component" value="Unassembled WGS sequence"/>
</dbReference>
<sequence length="497" mass="56951">MFFDRELGEPATHGIVLFTRDWGPVPAFVTSLYCRNCRTRYYPDYFVHTSATIRTYYMAPCSVIEVSEHYHIERSVCAHITDTFAIAAVSATDFADIYNAGTPDDIKLLLPFNWCAVFALNVKLVWNAFFLHSLLQDHMERRRPMELRHDASSQGARLQPLLAERNRAMAGPGQDEWNHACDLCCWISEGENGIRKGLRATVTDGVTIGHPCCSVHDCPHPLLSVNHLFCELHKAHNLVCSVASCINPAVPDRFTCDLPEHSQLEDSHFAQGQSMGVLRRRYENVNGIAHDTADEVNCPEKPELGNRAPPKARFHRRWTHNEELCVYTCGVIAGRATFFGSESPNGVRRFWMRLFPTRNSLPGVMYYDSNCLLQAMLENDPDPYDRTYFDDSALGVDAFHFSTKHKATDVECGRRCNPYIWPELRTPDGQWRFNSSIAEQVNVWIKGYVNIVREMEVTRYNFFLDEMVKLRNQRTVAKLRARGHRPYRIPRDVLLAL</sequence>
<reference evidence="1" key="1">
    <citation type="submission" date="2021-02" db="EMBL/GenBank/DDBJ databases">
        <authorList>
            <consortium name="DOE Joint Genome Institute"/>
            <person name="Ahrendt S."/>
            <person name="Looney B.P."/>
            <person name="Miyauchi S."/>
            <person name="Morin E."/>
            <person name="Drula E."/>
            <person name="Courty P.E."/>
            <person name="Chicoki N."/>
            <person name="Fauchery L."/>
            <person name="Kohler A."/>
            <person name="Kuo A."/>
            <person name="Labutti K."/>
            <person name="Pangilinan J."/>
            <person name="Lipzen A."/>
            <person name="Riley R."/>
            <person name="Andreopoulos W."/>
            <person name="He G."/>
            <person name="Johnson J."/>
            <person name="Barry K.W."/>
            <person name="Grigoriev I.V."/>
            <person name="Nagy L."/>
            <person name="Hibbett D."/>
            <person name="Henrissat B."/>
            <person name="Matheny P.B."/>
            <person name="Labbe J."/>
            <person name="Martin F."/>
        </authorList>
    </citation>
    <scope>NUCLEOTIDE SEQUENCE</scope>
    <source>
        <strain evidence="1">FP105234-sp</strain>
    </source>
</reference>
<keyword evidence="2" id="KW-1185">Reference proteome</keyword>
<dbReference type="EMBL" id="MU275846">
    <property type="protein sequence ID" value="KAI0052237.1"/>
    <property type="molecule type" value="Genomic_DNA"/>
</dbReference>
<organism evidence="1 2">
    <name type="scientific">Auriscalpium vulgare</name>
    <dbReference type="NCBI Taxonomy" id="40419"/>
    <lineage>
        <taxon>Eukaryota</taxon>
        <taxon>Fungi</taxon>
        <taxon>Dikarya</taxon>
        <taxon>Basidiomycota</taxon>
        <taxon>Agaricomycotina</taxon>
        <taxon>Agaricomycetes</taxon>
        <taxon>Russulales</taxon>
        <taxon>Auriscalpiaceae</taxon>
        <taxon>Auriscalpium</taxon>
    </lineage>
</organism>
<evidence type="ECO:0000313" key="2">
    <source>
        <dbReference type="Proteomes" id="UP000814033"/>
    </source>
</evidence>
<name>A0ACB8S7R5_9AGAM</name>
<comment type="caution">
    <text evidence="1">The sequence shown here is derived from an EMBL/GenBank/DDBJ whole genome shotgun (WGS) entry which is preliminary data.</text>
</comment>
<proteinExistence type="predicted"/>
<reference evidence="1" key="2">
    <citation type="journal article" date="2022" name="New Phytol.">
        <title>Evolutionary transition to the ectomycorrhizal habit in the genomes of a hyperdiverse lineage of mushroom-forming fungi.</title>
        <authorList>
            <person name="Looney B."/>
            <person name="Miyauchi S."/>
            <person name="Morin E."/>
            <person name="Drula E."/>
            <person name="Courty P.E."/>
            <person name="Kohler A."/>
            <person name="Kuo A."/>
            <person name="LaButti K."/>
            <person name="Pangilinan J."/>
            <person name="Lipzen A."/>
            <person name="Riley R."/>
            <person name="Andreopoulos W."/>
            <person name="He G."/>
            <person name="Johnson J."/>
            <person name="Nolan M."/>
            <person name="Tritt A."/>
            <person name="Barry K.W."/>
            <person name="Grigoriev I.V."/>
            <person name="Nagy L.G."/>
            <person name="Hibbett D."/>
            <person name="Henrissat B."/>
            <person name="Matheny P.B."/>
            <person name="Labbe J."/>
            <person name="Martin F.M."/>
        </authorList>
    </citation>
    <scope>NUCLEOTIDE SEQUENCE</scope>
    <source>
        <strain evidence="1">FP105234-sp</strain>
    </source>
</reference>